<feature type="disulfide bond" evidence="10">
    <location>
        <begin position="103"/>
        <end position="141"/>
    </location>
</feature>
<dbReference type="CDD" id="cd06562">
    <property type="entry name" value="GH20_HexA_HexB-like"/>
    <property type="match status" value="1"/>
</dbReference>
<evidence type="ECO:0000256" key="6">
    <source>
        <dbReference type="ARBA" id="ARBA00023295"/>
    </source>
</evidence>
<dbReference type="Proteomes" id="UP000887574">
    <property type="component" value="Unplaced"/>
</dbReference>
<dbReference type="PANTHER" id="PTHR22600">
    <property type="entry name" value="BETA-HEXOSAMINIDASE"/>
    <property type="match status" value="1"/>
</dbReference>
<dbReference type="InterPro" id="IPR015883">
    <property type="entry name" value="Glyco_hydro_20_cat"/>
</dbReference>
<dbReference type="InterPro" id="IPR029019">
    <property type="entry name" value="HEX_eukaryotic_N"/>
</dbReference>
<dbReference type="EC" id="3.2.1.52" evidence="8"/>
<feature type="disulfide bond" evidence="10">
    <location>
        <begin position="569"/>
        <end position="588"/>
    </location>
</feature>
<keyword evidence="5" id="KW-0325">Glycoprotein</keyword>
<dbReference type="GO" id="GO:0016020">
    <property type="term" value="C:membrane"/>
    <property type="evidence" value="ECO:0007669"/>
    <property type="project" value="TreeGrafter"/>
</dbReference>
<evidence type="ECO:0000313" key="13">
    <source>
        <dbReference type="Proteomes" id="UP000887574"/>
    </source>
</evidence>
<comment type="function">
    <text evidence="7">Responsible for the degradation of GM2 gangliosides, and a variety of other molecules containing terminal N-acetyl hexosamines. Degrades chitotriose.</text>
</comment>
<evidence type="ECO:0000256" key="9">
    <source>
        <dbReference type="PIRSR" id="PIRSR001093-1"/>
    </source>
</evidence>
<dbReference type="Pfam" id="PF00728">
    <property type="entry name" value="Glyco_hydro_20"/>
    <property type="match status" value="1"/>
</dbReference>
<dbReference type="Pfam" id="PF14845">
    <property type="entry name" value="Glycohydro_20b2"/>
    <property type="match status" value="1"/>
</dbReference>
<dbReference type="SUPFAM" id="SSF55545">
    <property type="entry name" value="beta-N-acetylhexosaminidase-like domain"/>
    <property type="match status" value="1"/>
</dbReference>
<sequence>MEVKEEPVLPVTSGEATAALKILQQYVDKNTRDPALLHLIRLQTTLMLTIITSMTWKRSMAASATSQGGVWPLPQKIYYGQQNRTLRRDSIVFVFRGIRDVDCDILNFARKTYLKEWFFPSKFPTASAGTMTVAIHLHKKCPKIDEFPQQDMDEEYRLRVPFTGDVTLDAQEVWGILRGLETLSHLIFQVQGAFFMRTATIHDWPEYPFRGIMLDTSRHYLRKNLLIRQIDLMAQNKMNVLHWHIVDMESFPYVSKQFPNLDKAGSFTPKHVYTRNTVDEIIKYARLRGIRVMIEFDTPGHMSSWDGQYQLLAECRNGTQFIGAPMIDPTLEQNYVFLEKFFKEVLETFPEKFIHLGGDETDYWINFCWENNPKIQKFMKSRGLQNTTMLENYYYSRLQTIITDLGGRDPSRRMAFWQEVFQKNNPDPKAIVHVWRGGVMIEKSLVQTLIACRYVTFGKSWLIQQATVAGHQVLLSSGWYLNYISYPGPDGPDWKSYYKNNPREFDGTYEQKQLVLGGVAAIWGEYVDGTNLESTLWPRASAVAERLWSSMDTTQNENAAWPRLHEHRCRMIARGFRAEPVNGAGDYCLVEWDDPA</sequence>
<dbReference type="Gene3D" id="3.20.20.80">
    <property type="entry name" value="Glycosidases"/>
    <property type="match status" value="1"/>
</dbReference>
<feature type="active site" description="Proton donor" evidence="9">
    <location>
        <position position="360"/>
    </location>
</feature>
<dbReference type="AlphaFoldDB" id="A0A915EID2"/>
<feature type="disulfide bond" evidence="10">
    <location>
        <begin position="315"/>
        <end position="368"/>
    </location>
</feature>
<evidence type="ECO:0000259" key="11">
    <source>
        <dbReference type="Pfam" id="PF00728"/>
    </source>
</evidence>
<proteinExistence type="inferred from homology"/>
<evidence type="ECO:0000313" key="14">
    <source>
        <dbReference type="WBParaSite" id="jg6213"/>
    </source>
</evidence>
<protein>
    <recommendedName>
        <fullName evidence="8">Beta-hexosaminidase</fullName>
        <ecNumber evidence="8">3.2.1.52</ecNumber>
    </recommendedName>
</protein>
<dbReference type="GO" id="GO:0004563">
    <property type="term" value="F:beta-N-acetylhexosaminidase activity"/>
    <property type="evidence" value="ECO:0007669"/>
    <property type="project" value="UniProtKB-EC"/>
</dbReference>
<comment type="catalytic activity">
    <reaction evidence="1 8">
        <text>Hydrolysis of terminal non-reducing N-acetyl-D-hexosamine residues in N-acetyl-beta-D-hexosaminides.</text>
        <dbReference type="EC" id="3.2.1.52"/>
    </reaction>
</comment>
<evidence type="ECO:0000256" key="7">
    <source>
        <dbReference type="ARBA" id="ARBA00053719"/>
    </source>
</evidence>
<feature type="domain" description="Glycoside hydrolase family 20 catalytic" evidence="11">
    <location>
        <begin position="207"/>
        <end position="550"/>
    </location>
</feature>
<keyword evidence="4 8" id="KW-0378">Hydrolase</keyword>
<evidence type="ECO:0000256" key="4">
    <source>
        <dbReference type="ARBA" id="ARBA00022801"/>
    </source>
</evidence>
<dbReference type="GO" id="GO:0005975">
    <property type="term" value="P:carbohydrate metabolic process"/>
    <property type="evidence" value="ECO:0007669"/>
    <property type="project" value="InterPro"/>
</dbReference>
<evidence type="ECO:0000256" key="8">
    <source>
        <dbReference type="PIRNR" id="PIRNR001093"/>
    </source>
</evidence>
<accession>A0A915EID2</accession>
<evidence type="ECO:0000256" key="3">
    <source>
        <dbReference type="ARBA" id="ARBA00022729"/>
    </source>
</evidence>
<dbReference type="PIRSF" id="PIRSF001093">
    <property type="entry name" value="B-hxosamndse_ab_euk"/>
    <property type="match status" value="1"/>
</dbReference>
<feature type="domain" description="Beta-hexosaminidase eukaryotic type N-terminal" evidence="12">
    <location>
        <begin position="70"/>
        <end position="184"/>
    </location>
</feature>
<dbReference type="GO" id="GO:0030203">
    <property type="term" value="P:glycosaminoglycan metabolic process"/>
    <property type="evidence" value="ECO:0007669"/>
    <property type="project" value="TreeGrafter"/>
</dbReference>
<keyword evidence="6 8" id="KW-0326">Glycosidase</keyword>
<dbReference type="GO" id="GO:0005764">
    <property type="term" value="C:lysosome"/>
    <property type="evidence" value="ECO:0007669"/>
    <property type="project" value="TreeGrafter"/>
</dbReference>
<comment type="similarity">
    <text evidence="2 8">Belongs to the glycosyl hydrolase 20 family.</text>
</comment>
<dbReference type="SUPFAM" id="SSF51445">
    <property type="entry name" value="(Trans)glycosidases"/>
    <property type="match status" value="1"/>
</dbReference>
<evidence type="ECO:0000256" key="10">
    <source>
        <dbReference type="PIRSR" id="PIRSR001093-2"/>
    </source>
</evidence>
<dbReference type="WBParaSite" id="jg6213">
    <property type="protein sequence ID" value="jg6213"/>
    <property type="gene ID" value="jg6213"/>
</dbReference>
<dbReference type="Gene3D" id="3.30.379.10">
    <property type="entry name" value="Chitobiase/beta-hexosaminidase domain 2-like"/>
    <property type="match status" value="1"/>
</dbReference>
<keyword evidence="13" id="KW-1185">Reference proteome</keyword>
<reference evidence="14" key="1">
    <citation type="submission" date="2022-11" db="UniProtKB">
        <authorList>
            <consortium name="WormBaseParasite"/>
        </authorList>
    </citation>
    <scope>IDENTIFICATION</scope>
</reference>
<evidence type="ECO:0000256" key="1">
    <source>
        <dbReference type="ARBA" id="ARBA00001231"/>
    </source>
</evidence>
<keyword evidence="3" id="KW-0732">Signal</keyword>
<dbReference type="PRINTS" id="PR00738">
    <property type="entry name" value="GLHYDRLASE20"/>
</dbReference>
<dbReference type="InterPro" id="IPR017853">
    <property type="entry name" value="GH"/>
</dbReference>
<dbReference type="FunFam" id="3.20.20.80:FF:000063">
    <property type="entry name" value="Beta-hexosaminidase"/>
    <property type="match status" value="1"/>
</dbReference>
<evidence type="ECO:0000256" key="2">
    <source>
        <dbReference type="ARBA" id="ARBA00006285"/>
    </source>
</evidence>
<dbReference type="InterPro" id="IPR029018">
    <property type="entry name" value="Hex-like_dom2"/>
</dbReference>
<dbReference type="InterPro" id="IPR025705">
    <property type="entry name" value="Beta_hexosaminidase_sua/sub"/>
</dbReference>
<organism evidence="13 14">
    <name type="scientific">Ditylenchus dipsaci</name>
    <dbReference type="NCBI Taxonomy" id="166011"/>
    <lineage>
        <taxon>Eukaryota</taxon>
        <taxon>Metazoa</taxon>
        <taxon>Ecdysozoa</taxon>
        <taxon>Nematoda</taxon>
        <taxon>Chromadorea</taxon>
        <taxon>Rhabditida</taxon>
        <taxon>Tylenchina</taxon>
        <taxon>Tylenchomorpha</taxon>
        <taxon>Sphaerularioidea</taxon>
        <taxon>Anguinidae</taxon>
        <taxon>Anguininae</taxon>
        <taxon>Ditylenchus</taxon>
    </lineage>
</organism>
<dbReference type="GO" id="GO:0006689">
    <property type="term" value="P:ganglioside catabolic process"/>
    <property type="evidence" value="ECO:0007669"/>
    <property type="project" value="TreeGrafter"/>
</dbReference>
<evidence type="ECO:0000259" key="12">
    <source>
        <dbReference type="Pfam" id="PF14845"/>
    </source>
</evidence>
<evidence type="ECO:0000256" key="5">
    <source>
        <dbReference type="ARBA" id="ARBA00023180"/>
    </source>
</evidence>
<dbReference type="PANTHER" id="PTHR22600:SF21">
    <property type="entry name" value="BETA-HEXOSAMINIDASE A"/>
    <property type="match status" value="1"/>
</dbReference>
<keyword evidence="10" id="KW-1015">Disulfide bond</keyword>
<name>A0A915EID2_9BILA</name>